<dbReference type="AlphaFoldDB" id="A0A9P7FL98"/>
<organism evidence="1 2">
    <name type="scientific">Asterophora parasitica</name>
    <dbReference type="NCBI Taxonomy" id="117018"/>
    <lineage>
        <taxon>Eukaryota</taxon>
        <taxon>Fungi</taxon>
        <taxon>Dikarya</taxon>
        <taxon>Basidiomycota</taxon>
        <taxon>Agaricomycotina</taxon>
        <taxon>Agaricomycetes</taxon>
        <taxon>Agaricomycetidae</taxon>
        <taxon>Agaricales</taxon>
        <taxon>Tricholomatineae</taxon>
        <taxon>Lyophyllaceae</taxon>
        <taxon>Asterophora</taxon>
    </lineage>
</organism>
<sequence length="118" mass="13384">MPILDPNPPLFCPTGQYTQECKDELDAEHPGLLMDAKCTMMHDLTCKQNLAFAWDNTEHGCLHLDFFPPIDLTIVKHIPWIERNIPIPPGIYCEVCDLIKTKIAAGVYEPSNSAYRSR</sequence>
<accession>A0A9P7FL98</accession>
<proteinExistence type="predicted"/>
<dbReference type="Proteomes" id="UP000775547">
    <property type="component" value="Unassembled WGS sequence"/>
</dbReference>
<feature type="non-terminal residue" evidence="1">
    <location>
        <position position="118"/>
    </location>
</feature>
<gene>
    <name evidence="1" type="ORF">DXG03_006821</name>
</gene>
<evidence type="ECO:0000313" key="2">
    <source>
        <dbReference type="Proteomes" id="UP000775547"/>
    </source>
</evidence>
<protein>
    <submittedName>
        <fullName evidence="1">Uncharacterized protein</fullName>
    </submittedName>
</protein>
<reference evidence="1" key="2">
    <citation type="submission" date="2021-10" db="EMBL/GenBank/DDBJ databases">
        <title>Phylogenomics reveals ancestral predisposition of the termite-cultivated fungus Termitomyces towards a domesticated lifestyle.</title>
        <authorList>
            <person name="Auxier B."/>
            <person name="Grum-Grzhimaylo A."/>
            <person name="Cardenas M.E."/>
            <person name="Lodge J.D."/>
            <person name="Laessoe T."/>
            <person name="Pedersen O."/>
            <person name="Smith M.E."/>
            <person name="Kuyper T.W."/>
            <person name="Franco-Molano E.A."/>
            <person name="Baroni T.J."/>
            <person name="Aanen D.K."/>
        </authorList>
    </citation>
    <scope>NUCLEOTIDE SEQUENCE</scope>
    <source>
        <strain evidence="1">AP01</strain>
        <tissue evidence="1">Mycelium</tissue>
    </source>
</reference>
<dbReference type="OrthoDB" id="5599163at2759"/>
<keyword evidence="2" id="KW-1185">Reference proteome</keyword>
<name>A0A9P7FL98_9AGAR</name>
<reference evidence="1" key="1">
    <citation type="submission" date="2020-07" db="EMBL/GenBank/DDBJ databases">
        <authorList>
            <person name="Nieuwenhuis M."/>
            <person name="Van De Peppel L.J.J."/>
        </authorList>
    </citation>
    <scope>NUCLEOTIDE SEQUENCE</scope>
    <source>
        <strain evidence="1">AP01</strain>
        <tissue evidence="1">Mycelium</tissue>
    </source>
</reference>
<evidence type="ECO:0000313" key="1">
    <source>
        <dbReference type="EMBL" id="KAG5633669.1"/>
    </source>
</evidence>
<comment type="caution">
    <text evidence="1">The sequence shown here is derived from an EMBL/GenBank/DDBJ whole genome shotgun (WGS) entry which is preliminary data.</text>
</comment>
<dbReference type="EMBL" id="JABCKV010004741">
    <property type="protein sequence ID" value="KAG5633669.1"/>
    <property type="molecule type" value="Genomic_DNA"/>
</dbReference>